<dbReference type="Gene3D" id="3.40.50.300">
    <property type="entry name" value="P-loop containing nucleotide triphosphate hydrolases"/>
    <property type="match status" value="2"/>
</dbReference>
<evidence type="ECO:0000313" key="9">
    <source>
        <dbReference type="Proteomes" id="UP001235343"/>
    </source>
</evidence>
<evidence type="ECO:0000256" key="4">
    <source>
        <dbReference type="ARBA" id="ARBA00022840"/>
    </source>
</evidence>
<dbReference type="Pfam" id="PF00271">
    <property type="entry name" value="Helicase_C"/>
    <property type="match status" value="1"/>
</dbReference>
<dbReference type="PROSITE" id="PS00690">
    <property type="entry name" value="DEAH_ATP_HELICASE"/>
    <property type="match status" value="1"/>
</dbReference>
<dbReference type="InterPro" id="IPR011545">
    <property type="entry name" value="DEAD/DEAH_box_helicase_dom"/>
</dbReference>
<evidence type="ECO:0000256" key="5">
    <source>
        <dbReference type="ARBA" id="ARBA00023125"/>
    </source>
</evidence>
<dbReference type="SMART" id="SM00490">
    <property type="entry name" value="HELICc"/>
    <property type="match status" value="1"/>
</dbReference>
<organism evidence="8 9">
    <name type="scientific">Aquibacillus rhizosphaerae</name>
    <dbReference type="NCBI Taxonomy" id="3051431"/>
    <lineage>
        <taxon>Bacteria</taxon>
        <taxon>Bacillati</taxon>
        <taxon>Bacillota</taxon>
        <taxon>Bacilli</taxon>
        <taxon>Bacillales</taxon>
        <taxon>Bacillaceae</taxon>
        <taxon>Aquibacillus</taxon>
    </lineage>
</organism>
<dbReference type="GO" id="GO:0016787">
    <property type="term" value="F:hydrolase activity"/>
    <property type="evidence" value="ECO:0007669"/>
    <property type="project" value="UniProtKB-KW"/>
</dbReference>
<dbReference type="EMBL" id="JASTZU010000034">
    <property type="protein sequence ID" value="MDL4840768.1"/>
    <property type="molecule type" value="Genomic_DNA"/>
</dbReference>
<keyword evidence="5" id="KW-0238">DNA-binding</keyword>
<keyword evidence="4" id="KW-0067">ATP-binding</keyword>
<evidence type="ECO:0000259" key="7">
    <source>
        <dbReference type="PROSITE" id="PS51194"/>
    </source>
</evidence>
<protein>
    <submittedName>
        <fullName evidence="8">ATP-dependent DNA helicase RecQ</fullName>
        <ecNumber evidence="8">3.6.4.12</ecNumber>
    </submittedName>
</protein>
<dbReference type="PANTHER" id="PTHR13710">
    <property type="entry name" value="DNA HELICASE RECQ FAMILY MEMBER"/>
    <property type="match status" value="1"/>
</dbReference>
<dbReference type="Pfam" id="PF00270">
    <property type="entry name" value="DEAD"/>
    <property type="match status" value="1"/>
</dbReference>
<evidence type="ECO:0000256" key="1">
    <source>
        <dbReference type="ARBA" id="ARBA00022741"/>
    </source>
</evidence>
<dbReference type="SUPFAM" id="SSF52540">
    <property type="entry name" value="P-loop containing nucleoside triphosphate hydrolases"/>
    <property type="match status" value="1"/>
</dbReference>
<name>A0ABT7L4H5_9BACI</name>
<evidence type="ECO:0000256" key="3">
    <source>
        <dbReference type="ARBA" id="ARBA00022806"/>
    </source>
</evidence>
<dbReference type="InterPro" id="IPR004589">
    <property type="entry name" value="DNA_helicase_ATP-dep_RecQ"/>
</dbReference>
<dbReference type="CDD" id="cd17920">
    <property type="entry name" value="DEXHc_RecQ"/>
    <property type="match status" value="1"/>
</dbReference>
<dbReference type="Proteomes" id="UP001235343">
    <property type="component" value="Unassembled WGS sequence"/>
</dbReference>
<dbReference type="GO" id="GO:0003678">
    <property type="term" value="F:DNA helicase activity"/>
    <property type="evidence" value="ECO:0007669"/>
    <property type="project" value="UniProtKB-EC"/>
</dbReference>
<dbReference type="RefSeq" id="WP_285931906.1">
    <property type="nucleotide sequence ID" value="NZ_JASTZU010000034.1"/>
</dbReference>
<proteinExistence type="predicted"/>
<keyword evidence="1" id="KW-0547">Nucleotide-binding</keyword>
<dbReference type="InterPro" id="IPR001650">
    <property type="entry name" value="Helicase_C-like"/>
</dbReference>
<dbReference type="InterPro" id="IPR014001">
    <property type="entry name" value="Helicase_ATP-bd"/>
</dbReference>
<dbReference type="PROSITE" id="PS51192">
    <property type="entry name" value="HELICASE_ATP_BIND_1"/>
    <property type="match status" value="1"/>
</dbReference>
<dbReference type="PANTHER" id="PTHR13710:SF84">
    <property type="entry name" value="ATP-DEPENDENT DNA HELICASE RECS-RELATED"/>
    <property type="match status" value="1"/>
</dbReference>
<evidence type="ECO:0000256" key="2">
    <source>
        <dbReference type="ARBA" id="ARBA00022801"/>
    </source>
</evidence>
<keyword evidence="9" id="KW-1185">Reference proteome</keyword>
<reference evidence="8 9" key="1">
    <citation type="submission" date="2023-06" db="EMBL/GenBank/DDBJ databases">
        <title>Aquibacillus rhizosphaerae LR5S19.</title>
        <authorList>
            <person name="Sun J.-Q."/>
        </authorList>
    </citation>
    <scope>NUCLEOTIDE SEQUENCE [LARGE SCALE GENOMIC DNA]</scope>
    <source>
        <strain evidence="8 9">LR5S19</strain>
    </source>
</reference>
<evidence type="ECO:0000259" key="6">
    <source>
        <dbReference type="PROSITE" id="PS51192"/>
    </source>
</evidence>
<feature type="domain" description="Helicase C-terminal" evidence="7">
    <location>
        <begin position="220"/>
        <end position="365"/>
    </location>
</feature>
<dbReference type="InterPro" id="IPR027417">
    <property type="entry name" value="P-loop_NTPase"/>
</dbReference>
<keyword evidence="3 8" id="KW-0347">Helicase</keyword>
<sequence length="516" mass="59506">MNDKLESYMKEYMGHPTFRTGQKEIINDILKGKSVLGILPTGSGKSLCYQLPARILDGVVVVVSPLISLMIDQVKQLKASGFKQVIAINSFLDYSQKHQAYQQIDKYKLIYASPEMLQNSQFMKQLSRLKVALFVIDEAHCISQWGHEFRPDYLKLDTVITKLKNPPVLALSATATPEVQKDIIFQLKCPSMNKHIYPMDRDNIAFVVQHVENENKKVALLKEVLQEFSIPTMIYFSSRKSAEQVAELLRIDLPNRNIAFYHGGMDQTDRILIQQQFMNEQLDIICCTSAFGMGINKKNVRLVVHFHLPTQIESFIQEVGRAGRDGESSVSLVLATPNEDVLPRRLIETELPAIEQVGLLVDYVIFLSQEKGITLIDEDDMQLRFQLSKTQWRFLKYHFENHGMIKESRILTKVYAEWKSVLKNVQRVISQRNELKLEKLSQLLDWLNSNKCRRIQLFAPFQYSVSPPKYMCCDRCDFSFTKWNPRLVESKNSSGNWVDELKLLLLQGDENEKQTS</sequence>
<dbReference type="PROSITE" id="PS51194">
    <property type="entry name" value="HELICASE_CTER"/>
    <property type="match status" value="1"/>
</dbReference>
<dbReference type="EC" id="3.6.4.12" evidence="8"/>
<feature type="domain" description="Helicase ATP-binding" evidence="6">
    <location>
        <begin position="26"/>
        <end position="193"/>
    </location>
</feature>
<dbReference type="NCBIfam" id="TIGR00614">
    <property type="entry name" value="recQ_fam"/>
    <property type="match status" value="1"/>
</dbReference>
<gene>
    <name evidence="8" type="ORF">QQS35_09930</name>
</gene>
<keyword evidence="2 8" id="KW-0378">Hydrolase</keyword>
<accession>A0ABT7L4H5</accession>
<dbReference type="SMART" id="SM00487">
    <property type="entry name" value="DEXDc"/>
    <property type="match status" value="1"/>
</dbReference>
<dbReference type="InterPro" id="IPR002464">
    <property type="entry name" value="DNA/RNA_helicase_DEAH_CS"/>
</dbReference>
<evidence type="ECO:0000313" key="8">
    <source>
        <dbReference type="EMBL" id="MDL4840768.1"/>
    </source>
</evidence>
<comment type="caution">
    <text evidence="8">The sequence shown here is derived from an EMBL/GenBank/DDBJ whole genome shotgun (WGS) entry which is preliminary data.</text>
</comment>